<gene>
    <name evidence="1" type="ORF">CNYM01_05229</name>
</gene>
<evidence type="ECO:0000313" key="1">
    <source>
        <dbReference type="EMBL" id="KXH51295.1"/>
    </source>
</evidence>
<sequence>MGASLRSPTGLPPKKLKKVQWFPVPLSYGNPEITIRQLCKLYWAGIERDLDEILRTLNMWEDAATPPSARVQPEDWVGLEAFCRRATGLASDGSVAPEILAHLDTRDSEGFADKERIAQMLLRAAGMLDIDKMTEHRDPDYRLGQWLRPRASQLVAMLPEEAPRQMEFAPLKCSKCKVTIRGTYFRCIDGCACDKSSTGERPIVFCETCVRTCRFEFHLEDLRKVHKNCILSTCVSNAQAQTLCYCLEGVSEPAKERLFPFEHGQRSLHRSNCPLVQLKTEHCTAKKNELNDIGNLQGDESRGIADQFVKIVGKVAKVEAEIPYGNVHMSLMIGPLMIENGVEQSKQGVFFSVRDRLQLHPVATPRSSVHNCLALSKDRHLFSASEHLPRTRRMKAFMKQVVGSAFWGLTEDDRVQEAEIIQMVAEASSHYIEDISKSIDRNQEDLKSIRRPIYEKLHALLHLRAKAYIESIVDRLFDEKAPLKWHPRNNNCQRFCDNLINRSVFGSFMVYARDCKQEKHPSSQIFYLLSFVCRKGCHDGFPKKVTPLSRETAPNGHTEEFLLRYRQFDHHNDTDIIDSLVEYWTDWGGFREPIFQYQGLFPWDCTEARTQEEEDLQPQVKCGDCRLAKHLWAFPFDAWSVAQLHMFRERQFYTPSYNNSSQSSPQIGHDEWMENRLSVLEAFEVLGCIAVAMHRSAKFSASCQWNFKAHGVVFFNTARPWGLFLNNKRRSKLKKLERHGHGNLVPRAGSALMKHDRVKLAGIHRAQPFSHSYEHVQGHDCTLADWADAAHDCQVEAYKALRDSRSVGVDRIIENARSSSYAAQANVGPKALGTEGAFPSTDGAFVAEGLDGFGASVDFASGSLCDCMCDFTGLTGFEQAQDLGGWDFNDGGDGFSHDCDGGGVDGGWGGLDAGMDGGGGGGSGVDGGGGM</sequence>
<organism evidence="1 2">
    <name type="scientific">Colletotrichum nymphaeae SA-01</name>
    <dbReference type="NCBI Taxonomy" id="1460502"/>
    <lineage>
        <taxon>Eukaryota</taxon>
        <taxon>Fungi</taxon>
        <taxon>Dikarya</taxon>
        <taxon>Ascomycota</taxon>
        <taxon>Pezizomycotina</taxon>
        <taxon>Sordariomycetes</taxon>
        <taxon>Hypocreomycetidae</taxon>
        <taxon>Glomerellales</taxon>
        <taxon>Glomerellaceae</taxon>
        <taxon>Colletotrichum</taxon>
        <taxon>Colletotrichum acutatum species complex</taxon>
    </lineage>
</organism>
<comment type="caution">
    <text evidence="1">The sequence shown here is derived from an EMBL/GenBank/DDBJ whole genome shotgun (WGS) entry which is preliminary data.</text>
</comment>
<name>A0A135TT28_9PEZI</name>
<evidence type="ECO:0000313" key="2">
    <source>
        <dbReference type="Proteomes" id="UP000070054"/>
    </source>
</evidence>
<keyword evidence="2" id="KW-1185">Reference proteome</keyword>
<dbReference type="EMBL" id="JEMN01001028">
    <property type="protein sequence ID" value="KXH51295.1"/>
    <property type="molecule type" value="Genomic_DNA"/>
</dbReference>
<proteinExistence type="predicted"/>
<accession>A0A135TT28</accession>
<reference evidence="1 2" key="1">
    <citation type="submission" date="2014-02" db="EMBL/GenBank/DDBJ databases">
        <title>The genome sequence of Colletotrichum nymphaeae SA-01.</title>
        <authorList>
            <person name="Baroncelli R."/>
            <person name="Thon M.R."/>
        </authorList>
    </citation>
    <scope>NUCLEOTIDE SEQUENCE [LARGE SCALE GENOMIC DNA]</scope>
    <source>
        <strain evidence="1 2">SA-01</strain>
    </source>
</reference>
<dbReference type="Proteomes" id="UP000070054">
    <property type="component" value="Unassembled WGS sequence"/>
</dbReference>
<protein>
    <submittedName>
        <fullName evidence="1">Uncharacterized protein</fullName>
    </submittedName>
</protein>
<dbReference type="AlphaFoldDB" id="A0A135TT28"/>